<evidence type="ECO:0000256" key="7">
    <source>
        <dbReference type="ARBA" id="ARBA00024328"/>
    </source>
</evidence>
<evidence type="ECO:0000256" key="10">
    <source>
        <dbReference type="RuleBase" id="RU003545"/>
    </source>
</evidence>
<dbReference type="NCBIfam" id="TIGR00517">
    <property type="entry name" value="acyl_carrier"/>
    <property type="match status" value="1"/>
</dbReference>
<dbReference type="PANTHER" id="PTHR20863">
    <property type="entry name" value="ACYL CARRIER PROTEIN"/>
    <property type="match status" value="1"/>
</dbReference>
<evidence type="ECO:0000256" key="2">
    <source>
        <dbReference type="ARBA" id="ARBA00022516"/>
    </source>
</evidence>
<dbReference type="InterPro" id="IPR006162">
    <property type="entry name" value="Ppantetheine_attach_site"/>
</dbReference>
<comment type="PTM">
    <text evidence="8">4'-phosphopantetheine is transferred from CoA to a specific serine of apo-ACP by AcpS. This modification is essential for activity because fatty acids are bound in thioester linkage to the sulfhydryl of the prosthetic group.</text>
</comment>
<comment type="similarity">
    <text evidence="8">Belongs to the acyl carrier protein (ACP) family.</text>
</comment>
<dbReference type="PROSITE" id="PS00012">
    <property type="entry name" value="PHOSPHOPANTETHEINE"/>
    <property type="match status" value="1"/>
</dbReference>
<gene>
    <name evidence="8 12" type="primary">acpP</name>
    <name evidence="12" type="ORF">IM816_18440</name>
</gene>
<dbReference type="SUPFAM" id="SSF47336">
    <property type="entry name" value="ACP-like"/>
    <property type="match status" value="1"/>
</dbReference>
<dbReference type="InterPro" id="IPR009081">
    <property type="entry name" value="PP-bd_ACP"/>
</dbReference>
<dbReference type="InterPro" id="IPR036736">
    <property type="entry name" value="ACP-like_sf"/>
</dbReference>
<dbReference type="InterPro" id="IPR003231">
    <property type="entry name" value="ACP"/>
</dbReference>
<comment type="subcellular location">
    <subcellularLocation>
        <location evidence="8">Cytoplasm</location>
    </subcellularLocation>
</comment>
<dbReference type="PROSITE" id="PS50075">
    <property type="entry name" value="CARRIER"/>
    <property type="match status" value="1"/>
</dbReference>
<dbReference type="RefSeq" id="WP_250339236.1">
    <property type="nucleotide sequence ID" value="NZ_CP063231.1"/>
</dbReference>
<comment type="pathway">
    <text evidence="8 10">Lipid metabolism; fatty acid biosynthesis.</text>
</comment>
<proteinExistence type="inferred from homology"/>
<evidence type="ECO:0000259" key="11">
    <source>
        <dbReference type="PROSITE" id="PS50075"/>
    </source>
</evidence>
<dbReference type="EMBL" id="CP063231">
    <property type="protein sequence ID" value="URL58530.1"/>
    <property type="molecule type" value="Genomic_DNA"/>
</dbReference>
<keyword evidence="8" id="KW-0963">Cytoplasm</keyword>
<evidence type="ECO:0000256" key="3">
    <source>
        <dbReference type="ARBA" id="ARBA00022553"/>
    </source>
</evidence>
<dbReference type="PANTHER" id="PTHR20863:SF76">
    <property type="entry name" value="CARRIER DOMAIN-CONTAINING PROTEIN"/>
    <property type="match status" value="1"/>
</dbReference>
<dbReference type="NCBIfam" id="NF002148">
    <property type="entry name" value="PRK00982.1-2"/>
    <property type="match status" value="1"/>
</dbReference>
<dbReference type="HAMAP" id="MF_01217">
    <property type="entry name" value="Acyl_carrier"/>
    <property type="match status" value="1"/>
</dbReference>
<keyword evidence="1 8" id="KW-0596">Phosphopantetheine</keyword>
<keyword evidence="13" id="KW-1185">Reference proteome</keyword>
<keyword evidence="2 8" id="KW-0444">Lipid biosynthesis</keyword>
<keyword evidence="4 8" id="KW-0276">Fatty acid metabolism</keyword>
<keyword evidence="5 8" id="KW-0443">Lipid metabolism</keyword>
<dbReference type="Gene3D" id="1.10.1200.10">
    <property type="entry name" value="ACP-like"/>
    <property type="match status" value="1"/>
</dbReference>
<reference evidence="12" key="1">
    <citation type="submission" date="2020-10" db="EMBL/GenBank/DDBJ databases">
        <title>Whole-genome sequence of Luteibacter sp. EIF3.</title>
        <authorList>
            <person name="Friedrich I."/>
            <person name="Hertel R."/>
            <person name="Daniel R."/>
        </authorList>
    </citation>
    <scope>NUCLEOTIDE SEQUENCE</scope>
    <source>
        <strain evidence="12">EIF3</strain>
    </source>
</reference>
<accession>A0ABY4T5C6</accession>
<dbReference type="Pfam" id="PF00550">
    <property type="entry name" value="PP-binding"/>
    <property type="match status" value="1"/>
</dbReference>
<sequence>MDNVRAKIYKILSDQLGLQEGDVKAESTAKTLGIDSLDTVELIMAIDEEFDIELDDEDLTKLNTVDDLVSYVETKIKK</sequence>
<keyword evidence="3 8" id="KW-0597">Phosphoprotein</keyword>
<dbReference type="Proteomes" id="UP001056681">
    <property type="component" value="Chromosome"/>
</dbReference>
<evidence type="ECO:0000313" key="13">
    <source>
        <dbReference type="Proteomes" id="UP001056681"/>
    </source>
</evidence>
<comment type="PTM">
    <text evidence="10">4'-phosphopantetheine is transferred from CoA to a specific serine of apo-ACP by acpS.</text>
</comment>
<evidence type="ECO:0000256" key="4">
    <source>
        <dbReference type="ARBA" id="ARBA00022832"/>
    </source>
</evidence>
<name>A0ABY4T5C6_9GAMM</name>
<feature type="modified residue" description="O-(pantetheine 4'-phosphoryl)serine" evidence="8">
    <location>
        <position position="36"/>
    </location>
</feature>
<evidence type="ECO:0000256" key="8">
    <source>
        <dbReference type="HAMAP-Rule" id="MF_01217"/>
    </source>
</evidence>
<protein>
    <recommendedName>
        <fullName evidence="8 9">Acyl carrier protein</fullName>
        <shortName evidence="8">ACP</shortName>
    </recommendedName>
</protein>
<organism evidence="12 13">
    <name type="scientific">Luteibacter flocculans</name>
    <dbReference type="NCBI Taxonomy" id="2780091"/>
    <lineage>
        <taxon>Bacteria</taxon>
        <taxon>Pseudomonadati</taxon>
        <taxon>Pseudomonadota</taxon>
        <taxon>Gammaproteobacteria</taxon>
        <taxon>Lysobacterales</taxon>
        <taxon>Rhodanobacteraceae</taxon>
        <taxon>Luteibacter</taxon>
    </lineage>
</organism>
<comment type="pathway">
    <text evidence="7">Glycolipid biosynthesis; KDO(2)-lipid A biosynthesis.</text>
</comment>
<evidence type="ECO:0000256" key="1">
    <source>
        <dbReference type="ARBA" id="ARBA00022450"/>
    </source>
</evidence>
<feature type="domain" description="Carrier" evidence="11">
    <location>
        <begin position="2"/>
        <end position="76"/>
    </location>
</feature>
<evidence type="ECO:0000313" key="12">
    <source>
        <dbReference type="EMBL" id="URL58530.1"/>
    </source>
</evidence>
<comment type="function">
    <text evidence="8 10">Carrier of the growing fatty acid chain in fatty acid biosynthesis.</text>
</comment>
<evidence type="ECO:0000256" key="6">
    <source>
        <dbReference type="ARBA" id="ARBA00023160"/>
    </source>
</evidence>
<keyword evidence="6 8" id="KW-0275">Fatty acid biosynthesis</keyword>
<evidence type="ECO:0000256" key="9">
    <source>
        <dbReference type="NCBIfam" id="TIGR00517"/>
    </source>
</evidence>
<evidence type="ECO:0000256" key="5">
    <source>
        <dbReference type="ARBA" id="ARBA00023098"/>
    </source>
</evidence>